<feature type="compositionally biased region" description="Polar residues" evidence="1">
    <location>
        <begin position="344"/>
        <end position="361"/>
    </location>
</feature>
<proteinExistence type="predicted"/>
<reference evidence="2 3" key="1">
    <citation type="submission" date="2014-11" db="EMBL/GenBank/DDBJ databases">
        <authorList>
            <person name="Zhu J."/>
            <person name="Qi W."/>
            <person name="Song R."/>
        </authorList>
    </citation>
    <scope>NUCLEOTIDE SEQUENCE [LARGE SCALE GENOMIC DNA]</scope>
</reference>
<protein>
    <submittedName>
        <fullName evidence="2">Uncharacterized protein</fullName>
    </submittedName>
</protein>
<evidence type="ECO:0000256" key="1">
    <source>
        <dbReference type="SAM" id="MobiDB-lite"/>
    </source>
</evidence>
<dbReference type="AlphaFoldDB" id="A0A0G4GD28"/>
<feature type="compositionally biased region" description="Low complexity" evidence="1">
    <location>
        <begin position="362"/>
        <end position="371"/>
    </location>
</feature>
<evidence type="ECO:0000313" key="2">
    <source>
        <dbReference type="EMBL" id="CEM27162.1"/>
    </source>
</evidence>
<feature type="compositionally biased region" description="Acidic residues" evidence="1">
    <location>
        <begin position="276"/>
        <end position="287"/>
    </location>
</feature>
<accession>A0A0G4GD28</accession>
<feature type="compositionally biased region" description="Low complexity" evidence="1">
    <location>
        <begin position="101"/>
        <end position="111"/>
    </location>
</feature>
<dbReference type="InParanoid" id="A0A0G4GD28"/>
<name>A0A0G4GD28_VITBC</name>
<feature type="compositionally biased region" description="Acidic residues" evidence="1">
    <location>
        <begin position="250"/>
        <end position="266"/>
    </location>
</feature>
<dbReference type="Proteomes" id="UP000041254">
    <property type="component" value="Unassembled WGS sequence"/>
</dbReference>
<organism evidence="2 3">
    <name type="scientific">Vitrella brassicaformis (strain CCMP3155)</name>
    <dbReference type="NCBI Taxonomy" id="1169540"/>
    <lineage>
        <taxon>Eukaryota</taxon>
        <taxon>Sar</taxon>
        <taxon>Alveolata</taxon>
        <taxon>Colpodellida</taxon>
        <taxon>Vitrellaceae</taxon>
        <taxon>Vitrella</taxon>
    </lineage>
</organism>
<evidence type="ECO:0000313" key="3">
    <source>
        <dbReference type="Proteomes" id="UP000041254"/>
    </source>
</evidence>
<feature type="region of interest" description="Disordered" evidence="1">
    <location>
        <begin position="330"/>
        <end position="378"/>
    </location>
</feature>
<gene>
    <name evidence="2" type="ORF">Vbra_40</name>
</gene>
<keyword evidence="3" id="KW-1185">Reference proteome</keyword>
<dbReference type="VEuPathDB" id="CryptoDB:Vbra_40"/>
<dbReference type="PhylomeDB" id="A0A0G4GD28"/>
<sequence length="378" mass="40079">MPTYVCHAHADMPKQQNDHDDDEVDDWGSPDKTPTPSADALRPIPCVASPKSITTDGDAEDSPAESSQAAVVEREGDAEADDGDETALYHDADDAEGEQGEGAAEAAAVENALRDDLSEDFEDNEGTGGHWSRLPYNENEIIVAPVSVPKQQNDHDDDEVDDWGSPDKTPTPSADALRPIPCVASPKSITTDGDAEDSPAESSQAAVVEREGDAEADDGDETALYHDADDAEGEQADCEEGDPHDHDVVDGGEDEEEEENEAEEGIADPKVAGDVVDSDSDNEDDLPYQELPAFAGFVSQEGLRVLAHHTQNTSRLSEIAELAAAVADSPCPASDAIVHRGNPTPFQHTHSTEVPSSTSGNSEDTPSSTSTRSEREQA</sequence>
<feature type="compositionally biased region" description="Acidic residues" evidence="1">
    <location>
        <begin position="19"/>
        <end position="28"/>
    </location>
</feature>
<dbReference type="EMBL" id="CDMY01000630">
    <property type="protein sequence ID" value="CEM27162.1"/>
    <property type="molecule type" value="Genomic_DNA"/>
</dbReference>
<feature type="compositionally biased region" description="Basic and acidic residues" evidence="1">
    <location>
        <begin position="8"/>
        <end position="18"/>
    </location>
</feature>
<feature type="region of interest" description="Disordered" evidence="1">
    <location>
        <begin position="1"/>
        <end position="289"/>
    </location>
</feature>
<feature type="compositionally biased region" description="Acidic residues" evidence="1">
    <location>
        <begin position="155"/>
        <end position="164"/>
    </location>
</feature>
<feature type="compositionally biased region" description="Acidic residues" evidence="1">
    <location>
        <begin position="229"/>
        <end position="240"/>
    </location>
</feature>